<dbReference type="GO" id="GO:0003677">
    <property type="term" value="F:DNA binding"/>
    <property type="evidence" value="ECO:0007669"/>
    <property type="project" value="InterPro"/>
</dbReference>
<evidence type="ECO:0000313" key="2">
    <source>
        <dbReference type="EMBL" id="VXC97519.1"/>
    </source>
</evidence>
<proteinExistence type="predicted"/>
<dbReference type="Proteomes" id="UP000251241">
    <property type="component" value="Unassembled WGS sequence"/>
</dbReference>
<evidence type="ECO:0000313" key="1">
    <source>
        <dbReference type="EMBL" id="SPZ84957.1"/>
    </source>
</evidence>
<reference evidence="2 4" key="2">
    <citation type="submission" date="2019-10" db="EMBL/GenBank/DDBJ databases">
        <authorList>
            <person name="Karimi E."/>
        </authorList>
    </citation>
    <scope>NUCLEOTIDE SEQUENCE [LARGE SCALE GENOMIC DNA]</scope>
    <source>
        <strain evidence="2">Sphingobacterium sp. 8BC</strain>
    </source>
</reference>
<protein>
    <submittedName>
        <fullName evidence="1">Helix-turn-helix domain</fullName>
    </submittedName>
</protein>
<evidence type="ECO:0000313" key="3">
    <source>
        <dbReference type="Proteomes" id="UP000251241"/>
    </source>
</evidence>
<dbReference type="Gene3D" id="1.10.260.40">
    <property type="entry name" value="lambda repressor-like DNA-binding domains"/>
    <property type="match status" value="1"/>
</dbReference>
<dbReference type="InterPro" id="IPR010982">
    <property type="entry name" value="Lambda_DNA-bd_dom_sf"/>
</dbReference>
<name>A0A2X2IRT5_SPHMU</name>
<dbReference type="GeneID" id="97181671"/>
<dbReference type="RefSeq" id="WP_070567287.1">
    <property type="nucleotide sequence ID" value="NZ_CP068086.1"/>
</dbReference>
<dbReference type="Proteomes" id="UP000432350">
    <property type="component" value="Unassembled WGS sequence"/>
</dbReference>
<organism evidence="1 3">
    <name type="scientific">Sphingobacterium multivorum</name>
    <dbReference type="NCBI Taxonomy" id="28454"/>
    <lineage>
        <taxon>Bacteria</taxon>
        <taxon>Pseudomonadati</taxon>
        <taxon>Bacteroidota</taxon>
        <taxon>Sphingobacteriia</taxon>
        <taxon>Sphingobacteriales</taxon>
        <taxon>Sphingobacteriaceae</taxon>
        <taxon>Sphingobacterium</taxon>
    </lineage>
</organism>
<dbReference type="EMBL" id="CABWMV010000024">
    <property type="protein sequence ID" value="VXC97519.1"/>
    <property type="molecule type" value="Genomic_DNA"/>
</dbReference>
<accession>A0A2X2IRT5</accession>
<gene>
    <name evidence="1" type="ORF">NCTC11343_01513</name>
    <name evidence="2" type="ORF">SPHINGO8BC_51276</name>
</gene>
<sequence length="90" mass="10529">MEHKNNNNILVLDVEQKLIGLRFKQIRKTMGYSSHENFAYDYNLDRAQYGKIEAGSSNMTLKVFIKHLNAIGYSFPEFFNEDYDSIKLDS</sequence>
<reference evidence="1 3" key="1">
    <citation type="submission" date="2018-06" db="EMBL/GenBank/DDBJ databases">
        <authorList>
            <consortium name="Pathogen Informatics"/>
            <person name="Doyle S."/>
        </authorList>
    </citation>
    <scope>NUCLEOTIDE SEQUENCE [LARGE SCALE GENOMIC DNA]</scope>
    <source>
        <strain evidence="1 3">NCTC11343</strain>
    </source>
</reference>
<dbReference type="EMBL" id="UAUU01000005">
    <property type="protein sequence ID" value="SPZ84957.1"/>
    <property type="molecule type" value="Genomic_DNA"/>
</dbReference>
<dbReference type="AlphaFoldDB" id="A0A2X2IRT5"/>
<evidence type="ECO:0000313" key="4">
    <source>
        <dbReference type="Proteomes" id="UP000432350"/>
    </source>
</evidence>
<accession>A0A654CZ33</accession>
<dbReference type="SUPFAM" id="SSF47413">
    <property type="entry name" value="lambda repressor-like DNA-binding domains"/>
    <property type="match status" value="1"/>
</dbReference>